<dbReference type="PROSITE" id="PS50889">
    <property type="entry name" value="S4"/>
    <property type="match status" value="1"/>
</dbReference>
<evidence type="ECO:0000256" key="1">
    <source>
        <dbReference type="ARBA" id="ARBA00010876"/>
    </source>
</evidence>
<comment type="caution">
    <text evidence="5">The sequence shown here is derived from an EMBL/GenBank/DDBJ whole genome shotgun (WGS) entry which is preliminary data.</text>
</comment>
<dbReference type="Pfam" id="PF00849">
    <property type="entry name" value="PseudoU_synth_2"/>
    <property type="match status" value="1"/>
</dbReference>
<evidence type="ECO:0000259" key="4">
    <source>
        <dbReference type="Pfam" id="PF00849"/>
    </source>
</evidence>
<dbReference type="Gene3D" id="3.30.2350.10">
    <property type="entry name" value="Pseudouridine synthase"/>
    <property type="match status" value="1"/>
</dbReference>
<accession>A0ABV4U491</accession>
<keyword evidence="2 5" id="KW-0413">Isomerase</keyword>
<dbReference type="PROSITE" id="PS01129">
    <property type="entry name" value="PSI_RLU"/>
    <property type="match status" value="1"/>
</dbReference>
<dbReference type="Proteomes" id="UP001575105">
    <property type="component" value="Unassembled WGS sequence"/>
</dbReference>
<dbReference type="InterPro" id="IPR006224">
    <property type="entry name" value="PsdUridine_synth_RluA-like_CS"/>
</dbReference>
<dbReference type="PANTHER" id="PTHR21600">
    <property type="entry name" value="MITOCHONDRIAL RNA PSEUDOURIDINE SYNTHASE"/>
    <property type="match status" value="1"/>
</dbReference>
<dbReference type="EMBL" id="JBGUBD010000003">
    <property type="protein sequence ID" value="MFA9477657.1"/>
    <property type="molecule type" value="Genomic_DNA"/>
</dbReference>
<keyword evidence="3" id="KW-0694">RNA-binding</keyword>
<dbReference type="InterPro" id="IPR006145">
    <property type="entry name" value="PsdUridine_synth_RsuA/RluA"/>
</dbReference>
<comment type="similarity">
    <text evidence="1">Belongs to the pseudouridine synthase RluA family.</text>
</comment>
<protein>
    <submittedName>
        <fullName evidence="5">RluA family pseudouridine synthase</fullName>
        <ecNumber evidence="5">5.4.99.-</ecNumber>
    </submittedName>
</protein>
<name>A0ABV4U491_9BACT</name>
<evidence type="ECO:0000313" key="6">
    <source>
        <dbReference type="Proteomes" id="UP001575105"/>
    </source>
</evidence>
<sequence>MARQQLQLESSDAGGRLDRVLARRLGLSRRAVWGLLREGGVQCDGQVMSLRDKGRAVSGGQRVMVGSAVPPGARRAIANPQLALKVAAAGRDWVIADKPSGMPVHPLEPSETRTLLNAVIARWPRLHGVGEGGLRSGVAHRLDVDTSGLVLLALTEGRWQQFRKAFAEHRIEKRYLALVHGRVGDDGEAVMDLAITQHRPARVRVVERGHADSRRCSLAWQVRERFADATLLEVELHTGFLHQIRVMLAHLGHAVVGDAVYAEVGAAAPRLMLHACRLAVDDQVRAQAEVPSAFAAVLGRAGA</sequence>
<feature type="domain" description="Pseudouridine synthase RsuA/RluA-like" evidence="4">
    <location>
        <begin position="93"/>
        <end position="250"/>
    </location>
</feature>
<organism evidence="5 6">
    <name type="scientific">Natronomicrosphaera hydrolytica</name>
    <dbReference type="NCBI Taxonomy" id="3242702"/>
    <lineage>
        <taxon>Bacteria</taxon>
        <taxon>Pseudomonadati</taxon>
        <taxon>Planctomycetota</taxon>
        <taxon>Phycisphaerae</taxon>
        <taxon>Phycisphaerales</taxon>
        <taxon>Phycisphaeraceae</taxon>
        <taxon>Natronomicrosphaera</taxon>
    </lineage>
</organism>
<dbReference type="PANTHER" id="PTHR21600:SF87">
    <property type="entry name" value="RNA PSEUDOURIDYLATE SYNTHASE DOMAIN-CONTAINING PROTEIN 1"/>
    <property type="match status" value="1"/>
</dbReference>
<dbReference type="RefSeq" id="WP_425344584.1">
    <property type="nucleotide sequence ID" value="NZ_JBGUBD010000003.1"/>
</dbReference>
<dbReference type="InterPro" id="IPR020103">
    <property type="entry name" value="PsdUridine_synth_cat_dom_sf"/>
</dbReference>
<reference evidence="5 6" key="1">
    <citation type="submission" date="2024-08" db="EMBL/GenBank/DDBJ databases">
        <title>Whole-genome sequencing of halo(alkali)philic microorganisms from hypersaline lakes.</title>
        <authorList>
            <person name="Sorokin D.Y."/>
            <person name="Merkel A.Y."/>
            <person name="Messina E."/>
            <person name="Yakimov M."/>
        </authorList>
    </citation>
    <scope>NUCLEOTIDE SEQUENCE [LARGE SCALE GENOMIC DNA]</scope>
    <source>
        <strain evidence="5 6">AB-hyl4</strain>
    </source>
</reference>
<proteinExistence type="inferred from homology"/>
<dbReference type="CDD" id="cd02869">
    <property type="entry name" value="PseudoU_synth_RluA_like"/>
    <property type="match status" value="1"/>
</dbReference>
<dbReference type="SUPFAM" id="SSF55120">
    <property type="entry name" value="Pseudouridine synthase"/>
    <property type="match status" value="1"/>
</dbReference>
<dbReference type="SUPFAM" id="SSF55174">
    <property type="entry name" value="Alpha-L RNA-binding motif"/>
    <property type="match status" value="1"/>
</dbReference>
<dbReference type="InterPro" id="IPR050188">
    <property type="entry name" value="RluA_PseudoU_synthase"/>
</dbReference>
<dbReference type="GO" id="GO:0016853">
    <property type="term" value="F:isomerase activity"/>
    <property type="evidence" value="ECO:0007669"/>
    <property type="project" value="UniProtKB-KW"/>
</dbReference>
<evidence type="ECO:0000256" key="2">
    <source>
        <dbReference type="ARBA" id="ARBA00023235"/>
    </source>
</evidence>
<dbReference type="EC" id="5.4.99.-" evidence="5"/>
<evidence type="ECO:0000313" key="5">
    <source>
        <dbReference type="EMBL" id="MFA9477657.1"/>
    </source>
</evidence>
<evidence type="ECO:0000256" key="3">
    <source>
        <dbReference type="PROSITE-ProRule" id="PRU00182"/>
    </source>
</evidence>
<dbReference type="Gene3D" id="3.10.290.10">
    <property type="entry name" value="RNA-binding S4 domain"/>
    <property type="match status" value="1"/>
</dbReference>
<gene>
    <name evidence="5" type="ORF">ACERK3_05045</name>
</gene>
<keyword evidence="6" id="KW-1185">Reference proteome</keyword>
<dbReference type="InterPro" id="IPR036986">
    <property type="entry name" value="S4_RNA-bd_sf"/>
</dbReference>